<feature type="region of interest" description="Disordered" evidence="1">
    <location>
        <begin position="1"/>
        <end position="21"/>
    </location>
</feature>
<evidence type="ECO:0000313" key="3">
    <source>
        <dbReference type="Proteomes" id="UP000199107"/>
    </source>
</evidence>
<keyword evidence="3" id="KW-1185">Reference proteome</keyword>
<reference evidence="3" key="1">
    <citation type="submission" date="2016-10" db="EMBL/GenBank/DDBJ databases">
        <authorList>
            <person name="Varghese N."/>
            <person name="Submissions S."/>
        </authorList>
    </citation>
    <scope>NUCLEOTIDE SEQUENCE [LARGE SCALE GENOMIC DNA]</scope>
    <source>
        <strain evidence="3">AAP</strain>
    </source>
</reference>
<name>A0A1G9TE94_9GAMM</name>
<gene>
    <name evidence="2" type="ORF">SAMN05192555_11383</name>
</gene>
<dbReference type="AlphaFoldDB" id="A0A1G9TE94"/>
<evidence type="ECO:0000256" key="1">
    <source>
        <dbReference type="SAM" id="MobiDB-lite"/>
    </source>
</evidence>
<organism evidence="2 3">
    <name type="scientific">Franzmannia pantelleriensis</name>
    <dbReference type="NCBI Taxonomy" id="48727"/>
    <lineage>
        <taxon>Bacteria</taxon>
        <taxon>Pseudomonadati</taxon>
        <taxon>Pseudomonadota</taxon>
        <taxon>Gammaproteobacteria</taxon>
        <taxon>Oceanospirillales</taxon>
        <taxon>Halomonadaceae</taxon>
        <taxon>Franzmannia</taxon>
    </lineage>
</organism>
<dbReference type="STRING" id="48727.SAMN05192555_11383"/>
<protein>
    <submittedName>
        <fullName evidence="2">Uncharacterized protein</fullName>
    </submittedName>
</protein>
<proteinExistence type="predicted"/>
<evidence type="ECO:0000313" key="2">
    <source>
        <dbReference type="EMBL" id="SDM45505.1"/>
    </source>
</evidence>
<dbReference type="EMBL" id="FNGH01000013">
    <property type="protein sequence ID" value="SDM45505.1"/>
    <property type="molecule type" value="Genomic_DNA"/>
</dbReference>
<feature type="compositionally biased region" description="Basic and acidic residues" evidence="1">
    <location>
        <begin position="1"/>
        <end position="14"/>
    </location>
</feature>
<sequence>MDKVRGIERLERRSITHKGPLTDMSPYQPLLFEYGQRLANLTPGNTHLLRQLALWGQPVVGPLAALRQIGTQLNQCCVMLFHNLPPE</sequence>
<accession>A0A1G9TE94</accession>
<dbReference type="Proteomes" id="UP000199107">
    <property type="component" value="Unassembled WGS sequence"/>
</dbReference>